<comment type="caution">
    <text evidence="1">The sequence shown here is derived from an EMBL/GenBank/DDBJ whole genome shotgun (WGS) entry which is preliminary data.</text>
</comment>
<dbReference type="Proteomes" id="UP001057402">
    <property type="component" value="Chromosome 7"/>
</dbReference>
<evidence type="ECO:0000313" key="1">
    <source>
        <dbReference type="EMBL" id="KAI4341965.1"/>
    </source>
</evidence>
<sequence>MTNSHGLLLRLLDGGKLPSLTSLAPLHALLTTSSLIHHPILLGKLLLAACDRSLPYAERLFLSSPRPPDAFMYNTLMRAFSESHSPERSFLYFNHLLRQGPTFPVDSFSLAFAAKAAANLRCLWSGFQVHCQAVTRGLYAHLFVGTTLVSMYGECREVGLAWKVFDEMPIRNAVSWNAIINGCFRCGHIELALGLFRDMPSKDSTSYNVLLAGYMKEGDLEQAKVVFHEMPSKDDVSWSTMITGFTQNGCFGEALGFFRDMLLAGARLTEESLTGILSACADVGNFELGRVLHGLLEKRGLTRITSVNNALLDTYSKCGDMGMAQLVFKRMYEMRNLVSWSTMIAGLSMQGHCEEAIKHFEEMQKSGIYPDGITFISVLYACSHSGFVKDGNRYFSEMMDKHGIEPAIEHYGCMVDLYSRAGELNKAYDFISRMPIPPTSVIWRTLLGACSFHGDVKLAEKVKERLSEIDPENSGDHVLLSNTYAVAEKWKDVAAVRRSMVDQKIKKIPGWSMIEVDKTMYHFVAGENLNEIAEEAYEKLSEITSRLRIEAGYVPEVDKTVLHDIEEEEKEDSVMRHSEKLAVAFGIARLHRGSNVRVVKNLRICRDCHTFMKMVSRVYAMEVVVRDRSRFHTFRQGSCSCRDYW</sequence>
<evidence type="ECO:0000313" key="2">
    <source>
        <dbReference type="Proteomes" id="UP001057402"/>
    </source>
</evidence>
<name>A0ACB9NZ63_9MYRT</name>
<accession>A0ACB9NZ63</accession>
<proteinExistence type="predicted"/>
<dbReference type="EMBL" id="CM042886">
    <property type="protein sequence ID" value="KAI4341965.1"/>
    <property type="molecule type" value="Genomic_DNA"/>
</dbReference>
<organism evidence="1 2">
    <name type="scientific">Melastoma candidum</name>
    <dbReference type="NCBI Taxonomy" id="119954"/>
    <lineage>
        <taxon>Eukaryota</taxon>
        <taxon>Viridiplantae</taxon>
        <taxon>Streptophyta</taxon>
        <taxon>Embryophyta</taxon>
        <taxon>Tracheophyta</taxon>
        <taxon>Spermatophyta</taxon>
        <taxon>Magnoliopsida</taxon>
        <taxon>eudicotyledons</taxon>
        <taxon>Gunneridae</taxon>
        <taxon>Pentapetalae</taxon>
        <taxon>rosids</taxon>
        <taxon>malvids</taxon>
        <taxon>Myrtales</taxon>
        <taxon>Melastomataceae</taxon>
        <taxon>Melastomatoideae</taxon>
        <taxon>Melastomateae</taxon>
        <taxon>Melastoma</taxon>
    </lineage>
</organism>
<reference evidence="2" key="1">
    <citation type="journal article" date="2023" name="Front. Plant Sci.">
        <title>Chromosomal-level genome assembly of Melastoma candidum provides insights into trichome evolution.</title>
        <authorList>
            <person name="Zhong Y."/>
            <person name="Wu W."/>
            <person name="Sun C."/>
            <person name="Zou P."/>
            <person name="Liu Y."/>
            <person name="Dai S."/>
            <person name="Zhou R."/>
        </authorList>
    </citation>
    <scope>NUCLEOTIDE SEQUENCE [LARGE SCALE GENOMIC DNA]</scope>
</reference>
<keyword evidence="2" id="KW-1185">Reference proteome</keyword>
<gene>
    <name evidence="1" type="ORF">MLD38_026632</name>
</gene>
<protein>
    <submittedName>
        <fullName evidence="1">Uncharacterized protein</fullName>
    </submittedName>
</protein>